<dbReference type="InterPro" id="IPR037522">
    <property type="entry name" value="HD_GYP_dom"/>
</dbReference>
<dbReference type="EMBL" id="WWCU01000080">
    <property type="protein sequence ID" value="MYN11423.1"/>
    <property type="molecule type" value="Genomic_DNA"/>
</dbReference>
<dbReference type="InterPro" id="IPR052020">
    <property type="entry name" value="Cyclic_di-GMP/3'3'-cGAMP_PDE"/>
</dbReference>
<keyword evidence="1" id="KW-0597">Phosphoprotein</keyword>
<organism evidence="5 6">
    <name type="scientific">Pseudoduganella aquatica</name>
    <dbReference type="NCBI Taxonomy" id="2660641"/>
    <lineage>
        <taxon>Bacteria</taxon>
        <taxon>Pseudomonadati</taxon>
        <taxon>Pseudomonadota</taxon>
        <taxon>Betaproteobacteria</taxon>
        <taxon>Burkholderiales</taxon>
        <taxon>Oxalobacteraceae</taxon>
        <taxon>Telluria group</taxon>
        <taxon>Pseudoduganella</taxon>
    </lineage>
</organism>
<evidence type="ECO:0000313" key="5">
    <source>
        <dbReference type="EMBL" id="MYN11423.1"/>
    </source>
</evidence>
<feature type="domain" description="HD" evidence="3">
    <location>
        <begin position="158"/>
        <end position="282"/>
    </location>
</feature>
<reference evidence="5 6" key="1">
    <citation type="submission" date="2019-12" db="EMBL/GenBank/DDBJ databases">
        <title>Novel species isolated from a subtropical stream in China.</title>
        <authorList>
            <person name="Lu H."/>
        </authorList>
    </citation>
    <scope>NUCLEOTIDE SEQUENCE [LARGE SCALE GENOMIC DNA]</scope>
    <source>
        <strain evidence="5 6">FT127W</strain>
    </source>
</reference>
<evidence type="ECO:0000313" key="6">
    <source>
        <dbReference type="Proteomes" id="UP000450676"/>
    </source>
</evidence>
<dbReference type="CDD" id="cd00077">
    <property type="entry name" value="HDc"/>
    <property type="match status" value="1"/>
</dbReference>
<evidence type="ECO:0000259" key="2">
    <source>
        <dbReference type="PROSITE" id="PS50110"/>
    </source>
</evidence>
<dbReference type="Proteomes" id="UP000450676">
    <property type="component" value="Unassembled WGS sequence"/>
</dbReference>
<dbReference type="Gene3D" id="3.40.50.2300">
    <property type="match status" value="1"/>
</dbReference>
<evidence type="ECO:0000256" key="1">
    <source>
        <dbReference type="PROSITE-ProRule" id="PRU00169"/>
    </source>
</evidence>
<dbReference type="SUPFAM" id="SSF52172">
    <property type="entry name" value="CheY-like"/>
    <property type="match status" value="1"/>
</dbReference>
<accession>A0A7X4HIJ8</accession>
<dbReference type="PROSITE" id="PS51831">
    <property type="entry name" value="HD"/>
    <property type="match status" value="1"/>
</dbReference>
<dbReference type="PANTHER" id="PTHR45228:SF1">
    <property type="entry name" value="CYCLIC DI-GMP PHOSPHODIESTERASE TM_0186"/>
    <property type="match status" value="1"/>
</dbReference>
<feature type="domain" description="HD-GYP" evidence="4">
    <location>
        <begin position="136"/>
        <end position="333"/>
    </location>
</feature>
<dbReference type="InterPro" id="IPR011006">
    <property type="entry name" value="CheY-like_superfamily"/>
</dbReference>
<proteinExistence type="predicted"/>
<keyword evidence="6" id="KW-1185">Reference proteome</keyword>
<dbReference type="CDD" id="cd17551">
    <property type="entry name" value="REC_RpfG-like"/>
    <property type="match status" value="1"/>
</dbReference>
<feature type="modified residue" description="4-aspartylphosphate" evidence="1">
    <location>
        <position position="52"/>
    </location>
</feature>
<gene>
    <name evidence="5" type="ORF">GTP77_29370</name>
</gene>
<dbReference type="GO" id="GO:0008081">
    <property type="term" value="F:phosphoric diester hydrolase activity"/>
    <property type="evidence" value="ECO:0007669"/>
    <property type="project" value="UniProtKB-ARBA"/>
</dbReference>
<dbReference type="SMART" id="SM00448">
    <property type="entry name" value="REC"/>
    <property type="match status" value="1"/>
</dbReference>
<dbReference type="Pfam" id="PF00072">
    <property type="entry name" value="Response_reg"/>
    <property type="match status" value="1"/>
</dbReference>
<dbReference type="InterPro" id="IPR001789">
    <property type="entry name" value="Sig_transdc_resp-reg_receiver"/>
</dbReference>
<evidence type="ECO:0000259" key="4">
    <source>
        <dbReference type="PROSITE" id="PS51832"/>
    </source>
</evidence>
<name>A0A7X4HIJ8_9BURK</name>
<dbReference type="RefSeq" id="WP_161075688.1">
    <property type="nucleotide sequence ID" value="NZ_WWCU01000080.1"/>
</dbReference>
<dbReference type="Gene3D" id="1.10.3210.10">
    <property type="entry name" value="Hypothetical protein af1432"/>
    <property type="match status" value="1"/>
</dbReference>
<comment type="caution">
    <text evidence="5">The sequence shown here is derived from an EMBL/GenBank/DDBJ whole genome shotgun (WGS) entry which is preliminary data.</text>
</comment>
<protein>
    <submittedName>
        <fullName evidence="5">Response regulator</fullName>
    </submittedName>
</protein>
<dbReference type="PANTHER" id="PTHR45228">
    <property type="entry name" value="CYCLIC DI-GMP PHOSPHODIESTERASE TM_0186-RELATED"/>
    <property type="match status" value="1"/>
</dbReference>
<dbReference type="SMART" id="SM00471">
    <property type="entry name" value="HDc"/>
    <property type="match status" value="1"/>
</dbReference>
<dbReference type="SUPFAM" id="SSF109604">
    <property type="entry name" value="HD-domain/PDEase-like"/>
    <property type="match status" value="1"/>
</dbReference>
<evidence type="ECO:0000259" key="3">
    <source>
        <dbReference type="PROSITE" id="PS51831"/>
    </source>
</evidence>
<dbReference type="InterPro" id="IPR003607">
    <property type="entry name" value="HD/PDEase_dom"/>
</dbReference>
<dbReference type="GO" id="GO:0000160">
    <property type="term" value="P:phosphorelay signal transduction system"/>
    <property type="evidence" value="ECO:0007669"/>
    <property type="project" value="InterPro"/>
</dbReference>
<dbReference type="InterPro" id="IPR006674">
    <property type="entry name" value="HD_domain"/>
</dbReference>
<dbReference type="PROSITE" id="PS51832">
    <property type="entry name" value="HD_GYP"/>
    <property type="match status" value="1"/>
</dbReference>
<feature type="domain" description="Response regulatory" evidence="2">
    <location>
        <begin position="2"/>
        <end position="119"/>
    </location>
</feature>
<dbReference type="AlphaFoldDB" id="A0A7X4HIJ8"/>
<sequence length="333" mass="35965">MQVLIIDDDPVNLDLFAHMLAALPGVAPVRAGTPEQALDWCRAHQPDAVLLDYMMPGMDGMQFLERFRALPGLDTVPVMMISADTGLAVRHRALEDSANDFLTKPVNKTELRARVRNMLTLRSAQLSKMNQAAGELAAQQSEAVQQLVRAAAFRDPETGAHLQRMAHYARLIAAGLGWPEPQQALLLAAAPMHDIGKVGIPDHILLKPGRLDAAEMAIMRGHSAIGAAILGTAATPLLGMAAAIALCHHERYDGQGYPAGLRGDAIPQAARIAAVADVFDALTSARPYKAAWPLERAEAFLREQRGAHFDPACVDALLAGWDEVLAIHQRFQD</sequence>
<dbReference type="PROSITE" id="PS50110">
    <property type="entry name" value="RESPONSE_REGULATORY"/>
    <property type="match status" value="1"/>
</dbReference>
<dbReference type="Pfam" id="PF13487">
    <property type="entry name" value="HD_5"/>
    <property type="match status" value="1"/>
</dbReference>